<dbReference type="Proteomes" id="UP001500886">
    <property type="component" value="Unassembled WGS sequence"/>
</dbReference>
<proteinExistence type="predicted"/>
<organism evidence="2 3">
    <name type="scientific">Streptomyces luteosporeus</name>
    <dbReference type="NCBI Taxonomy" id="173856"/>
    <lineage>
        <taxon>Bacteria</taxon>
        <taxon>Bacillati</taxon>
        <taxon>Actinomycetota</taxon>
        <taxon>Actinomycetes</taxon>
        <taxon>Kitasatosporales</taxon>
        <taxon>Streptomycetaceae</taxon>
        <taxon>Streptomyces</taxon>
    </lineage>
</organism>
<name>A0ABP6G2X9_9ACTN</name>
<comment type="caution">
    <text evidence="2">The sequence shown here is derived from an EMBL/GenBank/DDBJ whole genome shotgun (WGS) entry which is preliminary data.</text>
</comment>
<evidence type="ECO:0000313" key="2">
    <source>
        <dbReference type="EMBL" id="GAA2711175.1"/>
    </source>
</evidence>
<gene>
    <name evidence="2" type="ORF">GCM10010315_12410</name>
</gene>
<evidence type="ECO:0000313" key="3">
    <source>
        <dbReference type="Proteomes" id="UP001500886"/>
    </source>
</evidence>
<evidence type="ECO:0000256" key="1">
    <source>
        <dbReference type="SAM" id="MobiDB-lite"/>
    </source>
</evidence>
<reference evidence="3" key="1">
    <citation type="journal article" date="2019" name="Int. J. Syst. Evol. Microbiol.">
        <title>The Global Catalogue of Microorganisms (GCM) 10K type strain sequencing project: providing services to taxonomists for standard genome sequencing and annotation.</title>
        <authorList>
            <consortium name="The Broad Institute Genomics Platform"/>
            <consortium name="The Broad Institute Genome Sequencing Center for Infectious Disease"/>
            <person name="Wu L."/>
            <person name="Ma J."/>
        </authorList>
    </citation>
    <scope>NUCLEOTIDE SEQUENCE [LARGE SCALE GENOMIC DNA]</scope>
    <source>
        <strain evidence="3">JCM 4542</strain>
    </source>
</reference>
<dbReference type="EMBL" id="BAAASL010000004">
    <property type="protein sequence ID" value="GAA2711175.1"/>
    <property type="molecule type" value="Genomic_DNA"/>
</dbReference>
<protein>
    <recommendedName>
        <fullName evidence="4">Tn3 transposase DDE domain-containing protein</fullName>
    </recommendedName>
</protein>
<feature type="region of interest" description="Disordered" evidence="1">
    <location>
        <begin position="1"/>
        <end position="21"/>
    </location>
</feature>
<feature type="region of interest" description="Disordered" evidence="1">
    <location>
        <begin position="42"/>
        <end position="74"/>
    </location>
</feature>
<keyword evidence="3" id="KW-1185">Reference proteome</keyword>
<evidence type="ECO:0008006" key="4">
    <source>
        <dbReference type="Google" id="ProtNLM"/>
    </source>
</evidence>
<sequence length="74" mass="7816">MPDQNFSGLGKAHGTARTGEQRRLHGILQRLYLLTDRGLAAAQRTGGRGEGAGLCDGSQNTEMAGLDHAPNVRS</sequence>
<accession>A0ABP6G2X9</accession>